<protein>
    <recommendedName>
        <fullName evidence="4">Pneumococcal-type histidine triad protein</fullName>
    </recommendedName>
</protein>
<dbReference type="EMBL" id="BMJN01000012">
    <property type="protein sequence ID" value="GGE30458.1"/>
    <property type="molecule type" value="Genomic_DNA"/>
</dbReference>
<organism evidence="2 3">
    <name type="scientific">Streptococcus himalayensis</name>
    <dbReference type="NCBI Taxonomy" id="1888195"/>
    <lineage>
        <taxon>Bacteria</taxon>
        <taxon>Bacillati</taxon>
        <taxon>Bacillota</taxon>
        <taxon>Bacilli</taxon>
        <taxon>Lactobacillales</taxon>
        <taxon>Streptococcaceae</taxon>
        <taxon>Streptococcus</taxon>
    </lineage>
</organism>
<feature type="region of interest" description="Disordered" evidence="1">
    <location>
        <begin position="401"/>
        <end position="498"/>
    </location>
</feature>
<dbReference type="InterPro" id="IPR023832">
    <property type="entry name" value="His_triad_protein"/>
</dbReference>
<sequence length="988" mass="108767">MKKKQYIIGSVAVLALSLCSYELGRHQASESKENHRVAYIDQKDKKTDSSSKKAENLTPEQINAKENIKAEQIVVKITDKGYVTAHGDHYHYYNGKVPFDAIISEDLIMKDPNYQLQESDIVNEVKDGYIIKVNGTYYLYLKNPAQRTNVRTKEEIARQREEHLESKAASASGGSEGRKGTATSSPAVKAAKAQGRYTTDDGYVFSPTDVIEDTGDAFIVPHGNHFHYIPKSDLSPGELAAAQSYWNSKKGGGASAPSYAQAGASTPTNAASTGVSAPVNAGGSQTHRSETAGSVERPAVSQPEVIGHAPNLGVATSPNIIPHANQERSLFQLLQELYRTPLSERHVETDGLVFDPAQITSRTSRGVAVPHGDHFHFIPYAQMSPLEEKIARMIEIGKAIKPDATPSEPTVPAKPSNPVRPINKPSAVPTTPTQPVEPSKPVETVPTPANPIEPSYKPEDKPSVEVPKEPESQPVLPQDPKQEEAPKAEKTQKKSMYSQEELAAARAEGRYTSAEDGYIFKAEDIISDEGESYLIFRDNYTHWVDKESLSEAELAEAKAFCEAKGLKAPAADDVSYFDASKESAEAVFERVTPKKVIPFERLPYNSGYVSDIKKGKIIIPHRDHYHNLSVSWFNDSESFKAPSGYSLEDLFATIKYYLAHPEERPYSQYGWGSVEESKEETPNIPESKPTEAPSHPEREGKPNSQIVYTPEEIAAAKAQGRYTTSDGYIFDAKDIVEDLGDGYLVPHMSHSHYIPKKDLSKKEQEEARRYVAEAGLADKKEAPTAPSTGEKAIDIYNRVAAAKLVPVEAMPYNSAYVVDFRDGQMIIPHYDHYHNISLSWFDEGLYHAPAGYTLEQFFATVKYYVTHPEDRPVSDDGFGSASDHGKATDEGKEKAEVPATPTPTVPAEPTPVEPAEEEPDEEEIARTNLAKEFGMSLDDFEDKLVAIALKYKVSIETFSYHPENGSVSLTDKSGVTHIVSLATLEDIS</sequence>
<dbReference type="InterPro" id="IPR006270">
    <property type="entry name" value="Strep_his_triad_rpt"/>
</dbReference>
<proteinExistence type="predicted"/>
<feature type="compositionally biased region" description="Basic and acidic residues" evidence="1">
    <location>
        <begin position="480"/>
        <end position="492"/>
    </location>
</feature>
<feature type="region of interest" description="Disordered" evidence="1">
    <location>
        <begin position="155"/>
        <end position="190"/>
    </location>
</feature>
<dbReference type="RefSeq" id="WP_068993161.1">
    <property type="nucleotide sequence ID" value="NZ_BMJN01000012.1"/>
</dbReference>
<feature type="compositionally biased region" description="Pro residues" evidence="1">
    <location>
        <begin position="900"/>
        <end position="912"/>
    </location>
</feature>
<dbReference type="Pfam" id="PF04270">
    <property type="entry name" value="Strep_his_triad"/>
    <property type="match status" value="7"/>
</dbReference>
<feature type="region of interest" description="Disordered" evidence="1">
    <location>
        <begin position="872"/>
        <end position="922"/>
    </location>
</feature>
<dbReference type="SUPFAM" id="SSF142887">
    <property type="entry name" value="PhtA domain-like"/>
    <property type="match status" value="4"/>
</dbReference>
<dbReference type="Gene3D" id="3.10.50.90">
    <property type="match status" value="5"/>
</dbReference>
<evidence type="ECO:0000313" key="3">
    <source>
        <dbReference type="Proteomes" id="UP000660801"/>
    </source>
</evidence>
<evidence type="ECO:0008006" key="4">
    <source>
        <dbReference type="Google" id="ProtNLM"/>
    </source>
</evidence>
<dbReference type="OrthoDB" id="3264350at2"/>
<dbReference type="InterPro" id="IPR037228">
    <property type="entry name" value="PhtA_dom_sf"/>
</dbReference>
<dbReference type="Proteomes" id="UP000660801">
    <property type="component" value="Unassembled WGS sequence"/>
</dbReference>
<evidence type="ECO:0000256" key="1">
    <source>
        <dbReference type="SAM" id="MobiDB-lite"/>
    </source>
</evidence>
<name>A0A917A6C7_9STRE</name>
<evidence type="ECO:0000313" key="2">
    <source>
        <dbReference type="EMBL" id="GGE30458.1"/>
    </source>
</evidence>
<reference evidence="2" key="2">
    <citation type="submission" date="2020-09" db="EMBL/GenBank/DDBJ databases">
        <authorList>
            <person name="Sun Q."/>
            <person name="Zhou Y."/>
        </authorList>
    </citation>
    <scope>NUCLEOTIDE SEQUENCE</scope>
    <source>
        <strain evidence="2">CGMCC 1.15533</strain>
    </source>
</reference>
<gene>
    <name evidence="2" type="ORF">GCM10011510_09610</name>
</gene>
<feature type="compositionally biased region" description="Basic and acidic residues" evidence="1">
    <location>
        <begin position="456"/>
        <end position="471"/>
    </location>
</feature>
<dbReference type="NCBIfam" id="TIGR01363">
    <property type="entry name" value="strep_his_triad"/>
    <property type="match status" value="3"/>
</dbReference>
<feature type="compositionally biased region" description="Basic and acidic residues" evidence="1">
    <location>
        <begin position="155"/>
        <end position="166"/>
    </location>
</feature>
<dbReference type="AlphaFoldDB" id="A0A917A6C7"/>
<reference evidence="2" key="1">
    <citation type="journal article" date="2014" name="Int. J. Syst. Evol. Microbiol.">
        <title>Complete genome sequence of Corynebacterium casei LMG S-19264T (=DSM 44701T), isolated from a smear-ripened cheese.</title>
        <authorList>
            <consortium name="US DOE Joint Genome Institute (JGI-PGF)"/>
            <person name="Walter F."/>
            <person name="Albersmeier A."/>
            <person name="Kalinowski J."/>
            <person name="Ruckert C."/>
        </authorList>
    </citation>
    <scope>NUCLEOTIDE SEQUENCE</scope>
    <source>
        <strain evidence="2">CGMCC 1.15533</strain>
    </source>
</reference>
<feature type="region of interest" description="Disordered" evidence="1">
    <location>
        <begin position="673"/>
        <end position="707"/>
    </location>
</feature>
<feature type="region of interest" description="Disordered" evidence="1">
    <location>
        <begin position="250"/>
        <end position="299"/>
    </location>
</feature>
<accession>A0A917A6C7</accession>
<feature type="compositionally biased region" description="Basic and acidic residues" evidence="1">
    <location>
        <begin position="883"/>
        <end position="896"/>
    </location>
</feature>
<feature type="compositionally biased region" description="Polar residues" evidence="1">
    <location>
        <begin position="263"/>
        <end position="275"/>
    </location>
</feature>
<comment type="caution">
    <text evidence="2">The sequence shown here is derived from an EMBL/GenBank/DDBJ whole genome shotgun (WGS) entry which is preliminary data.</text>
</comment>
<keyword evidence="3" id="KW-1185">Reference proteome</keyword>